<reference evidence="2" key="1">
    <citation type="submission" date="2021-11" db="EMBL/GenBank/DDBJ databases">
        <authorList>
            <consortium name="Genoscope - CEA"/>
            <person name="William W."/>
        </authorList>
    </citation>
    <scope>NUCLEOTIDE SEQUENCE</scope>
</reference>
<sequence length="207" mass="22079">MASLPVGTAVKLQGLSNADYNGKKGIIAVTAKELADRGRVAVIVDGTTLSFKRVNVRRHFPSDDSDESDEAPGSDDEAPPPPKRAKSAAGGVFALSILTGWSSIETSTIVGVYATWAEVIAKAKQILEKGNGYGENFWCTEENGGYREVYSDEEYEGEGFEDKTDTAKEPSGERYDVTVELATAQHCEGAKGNMILVAQRLSGVALA</sequence>
<proteinExistence type="predicted"/>
<feature type="region of interest" description="Disordered" evidence="1">
    <location>
        <begin position="59"/>
        <end position="87"/>
    </location>
</feature>
<evidence type="ECO:0000256" key="1">
    <source>
        <dbReference type="SAM" id="MobiDB-lite"/>
    </source>
</evidence>
<organism evidence="2 3">
    <name type="scientific">Pelagomonas calceolata</name>
    <dbReference type="NCBI Taxonomy" id="35677"/>
    <lineage>
        <taxon>Eukaryota</taxon>
        <taxon>Sar</taxon>
        <taxon>Stramenopiles</taxon>
        <taxon>Ochrophyta</taxon>
        <taxon>Pelagophyceae</taxon>
        <taxon>Pelagomonadales</taxon>
        <taxon>Pelagomonadaceae</taxon>
        <taxon>Pelagomonas</taxon>
    </lineage>
</organism>
<dbReference type="Proteomes" id="UP000789595">
    <property type="component" value="Unassembled WGS sequence"/>
</dbReference>
<feature type="compositionally biased region" description="Acidic residues" evidence="1">
    <location>
        <begin position="63"/>
        <end position="78"/>
    </location>
</feature>
<dbReference type="AlphaFoldDB" id="A0A8J2SIG1"/>
<protein>
    <submittedName>
        <fullName evidence="2">Uncharacterized protein</fullName>
    </submittedName>
</protein>
<evidence type="ECO:0000313" key="2">
    <source>
        <dbReference type="EMBL" id="CAH0371451.1"/>
    </source>
</evidence>
<comment type="caution">
    <text evidence="2">The sequence shown here is derived from an EMBL/GenBank/DDBJ whole genome shotgun (WGS) entry which is preliminary data.</text>
</comment>
<dbReference type="EMBL" id="CAKKNE010000003">
    <property type="protein sequence ID" value="CAH0371451.1"/>
    <property type="molecule type" value="Genomic_DNA"/>
</dbReference>
<evidence type="ECO:0000313" key="3">
    <source>
        <dbReference type="Proteomes" id="UP000789595"/>
    </source>
</evidence>
<gene>
    <name evidence="2" type="ORF">PECAL_3P13960</name>
</gene>
<name>A0A8J2SIG1_9STRA</name>
<keyword evidence="3" id="KW-1185">Reference proteome</keyword>
<accession>A0A8J2SIG1</accession>